<organism evidence="2 3">
    <name type="scientific">Cricetulus griseus</name>
    <name type="common">Chinese hamster</name>
    <name type="synonym">Cricetulus barabensis griseus</name>
    <dbReference type="NCBI Taxonomy" id="10029"/>
    <lineage>
        <taxon>Eukaryota</taxon>
        <taxon>Metazoa</taxon>
        <taxon>Chordata</taxon>
        <taxon>Craniata</taxon>
        <taxon>Vertebrata</taxon>
        <taxon>Euteleostomi</taxon>
        <taxon>Mammalia</taxon>
        <taxon>Eutheria</taxon>
        <taxon>Euarchontoglires</taxon>
        <taxon>Glires</taxon>
        <taxon>Rodentia</taxon>
        <taxon>Myomorpha</taxon>
        <taxon>Muroidea</taxon>
        <taxon>Cricetidae</taxon>
        <taxon>Cricetinae</taxon>
        <taxon>Cricetulus</taxon>
    </lineage>
</organism>
<name>A0A061I4X8_CRIGR</name>
<sequence length="84" mass="8458">MPAAEPAASPASRCGLGLGHGGLVRTCPGSVAWWALPGRERERAAGGERLPASGASGFLLTNGSFHPGRARGSPVLAIDVEPRG</sequence>
<proteinExistence type="predicted"/>
<reference evidence="3" key="1">
    <citation type="journal article" date="2013" name="Nat. Biotechnol.">
        <title>Chinese hamster genome sequenced from sorted chromosomes.</title>
        <authorList>
            <person name="Brinkrolf K."/>
            <person name="Rupp O."/>
            <person name="Laux H."/>
            <person name="Kollin F."/>
            <person name="Ernst W."/>
            <person name="Linke B."/>
            <person name="Kofler R."/>
            <person name="Romand S."/>
            <person name="Hesse F."/>
            <person name="Budach W.E."/>
            <person name="Galosy S."/>
            <person name="Muller D."/>
            <person name="Noll T."/>
            <person name="Wienberg J."/>
            <person name="Jostock T."/>
            <person name="Leonard M."/>
            <person name="Grillari J."/>
            <person name="Tauch A."/>
            <person name="Goesmann A."/>
            <person name="Helk B."/>
            <person name="Mott J.E."/>
            <person name="Puhler A."/>
            <person name="Borth N."/>
        </authorList>
    </citation>
    <scope>NUCLEOTIDE SEQUENCE [LARGE SCALE GENOMIC DNA]</scope>
    <source>
        <strain evidence="3">17A/GY</strain>
    </source>
</reference>
<gene>
    <name evidence="2" type="ORF">H671_4g11607</name>
</gene>
<evidence type="ECO:0000313" key="3">
    <source>
        <dbReference type="Proteomes" id="UP000030759"/>
    </source>
</evidence>
<accession>A0A061I4X8</accession>
<dbReference type="AlphaFoldDB" id="A0A061I4X8"/>
<dbReference type="EMBL" id="KE674031">
    <property type="protein sequence ID" value="ERE76739.1"/>
    <property type="molecule type" value="Genomic_DNA"/>
</dbReference>
<evidence type="ECO:0000313" key="2">
    <source>
        <dbReference type="EMBL" id="ERE76739.1"/>
    </source>
</evidence>
<feature type="region of interest" description="Disordered" evidence="1">
    <location>
        <begin position="63"/>
        <end position="84"/>
    </location>
</feature>
<evidence type="ECO:0000256" key="1">
    <source>
        <dbReference type="SAM" id="MobiDB-lite"/>
    </source>
</evidence>
<protein>
    <submittedName>
        <fullName evidence="2">Uncharacterized protein</fullName>
    </submittedName>
</protein>
<dbReference type="Proteomes" id="UP000030759">
    <property type="component" value="Unassembled WGS sequence"/>
</dbReference>